<evidence type="ECO:0000259" key="4">
    <source>
        <dbReference type="PROSITE" id="PS50043"/>
    </source>
</evidence>
<sequence>MNHKPLVVVIVDDHELFAEGLQLLLTRDWGEQFVIGGRTTFVEEASDLVGSCHADIAIVDLSMPPLGGVAAIRHIKARHPRTRILALSGTGDPQLAEDALRAGADGFLSKTLRPEALVGPLQTIASGLRVLDPMLLDSLLSHTRKPAAALLDSLTPAEVKLWTLVSSGMEMADIATRMVVSERTAKRMVASLLHKLGVGTRIAAAALAGQCGILDDPAAG</sequence>
<dbReference type="InterPro" id="IPR001789">
    <property type="entry name" value="Sig_transdc_resp-reg_receiver"/>
</dbReference>
<dbReference type="PROSITE" id="PS50043">
    <property type="entry name" value="HTH_LUXR_2"/>
    <property type="match status" value="1"/>
</dbReference>
<dbReference type="Pfam" id="PF00196">
    <property type="entry name" value="GerE"/>
    <property type="match status" value="1"/>
</dbReference>
<keyword evidence="1 3" id="KW-0597">Phosphoprotein</keyword>
<dbReference type="GO" id="GO:0006355">
    <property type="term" value="P:regulation of DNA-templated transcription"/>
    <property type="evidence" value="ECO:0007669"/>
    <property type="project" value="InterPro"/>
</dbReference>
<keyword evidence="8" id="KW-1185">Reference proteome</keyword>
<evidence type="ECO:0000256" key="3">
    <source>
        <dbReference type="PROSITE-ProRule" id="PRU00169"/>
    </source>
</evidence>
<evidence type="ECO:0000256" key="1">
    <source>
        <dbReference type="ARBA" id="ARBA00022553"/>
    </source>
</evidence>
<dbReference type="InterPro" id="IPR039420">
    <property type="entry name" value="WalR-like"/>
</dbReference>
<dbReference type="CDD" id="cd17535">
    <property type="entry name" value="REC_NarL-like"/>
    <property type="match status" value="1"/>
</dbReference>
<dbReference type="GO" id="GO:0003677">
    <property type="term" value="F:DNA binding"/>
    <property type="evidence" value="ECO:0007669"/>
    <property type="project" value="UniProtKB-KW"/>
</dbReference>
<evidence type="ECO:0000313" key="7">
    <source>
        <dbReference type="EMBL" id="GLD33347.1"/>
    </source>
</evidence>
<dbReference type="Proteomes" id="UP001064782">
    <property type="component" value="Unassembled WGS sequence"/>
</dbReference>
<dbReference type="SUPFAM" id="SSF52172">
    <property type="entry name" value="CheY-like"/>
    <property type="match status" value="1"/>
</dbReference>
<protein>
    <submittedName>
        <fullName evidence="7">DNA-binding response regulator</fullName>
    </submittedName>
</protein>
<dbReference type="InterPro" id="IPR058245">
    <property type="entry name" value="NreC/VraR/RcsB-like_REC"/>
</dbReference>
<dbReference type="InterPro" id="IPR016032">
    <property type="entry name" value="Sig_transdc_resp-reg_C-effctor"/>
</dbReference>
<proteinExistence type="predicted"/>
<name>A0A9P3V1W3_9MYCO</name>
<dbReference type="InterPro" id="IPR000792">
    <property type="entry name" value="Tscrpt_reg_LuxR_C"/>
</dbReference>
<dbReference type="RefSeq" id="WP_236981272.1">
    <property type="nucleotide sequence ID" value="NZ_BRXE01000102.1"/>
</dbReference>
<evidence type="ECO:0000313" key="6">
    <source>
        <dbReference type="EMBL" id="GLB85844.1"/>
    </source>
</evidence>
<dbReference type="Pfam" id="PF00072">
    <property type="entry name" value="Response_reg"/>
    <property type="match status" value="1"/>
</dbReference>
<dbReference type="GeneID" id="83632549"/>
<evidence type="ECO:0000313" key="8">
    <source>
        <dbReference type="Proteomes" id="UP001064782"/>
    </source>
</evidence>
<dbReference type="EMBL" id="BRZI01000075">
    <property type="protein sequence ID" value="GLD33347.1"/>
    <property type="molecule type" value="Genomic_DNA"/>
</dbReference>
<dbReference type="GO" id="GO:0000160">
    <property type="term" value="P:phosphorelay signal transduction system"/>
    <property type="evidence" value="ECO:0007669"/>
    <property type="project" value="InterPro"/>
</dbReference>
<evidence type="ECO:0000256" key="2">
    <source>
        <dbReference type="ARBA" id="ARBA00023125"/>
    </source>
</evidence>
<dbReference type="AlphaFoldDB" id="A0A9P3V1W3"/>
<accession>A0A9P3V1W3</accession>
<gene>
    <name evidence="7" type="ORF">Mkiyose1413_52300</name>
    <name evidence="6" type="ORF">SRL2020028_51000</name>
</gene>
<dbReference type="SMART" id="SM00421">
    <property type="entry name" value="HTH_LUXR"/>
    <property type="match status" value="1"/>
</dbReference>
<dbReference type="PRINTS" id="PR00038">
    <property type="entry name" value="HTHLUXR"/>
</dbReference>
<organism evidence="7 8">
    <name type="scientific">Mycobacterium kiyosense</name>
    <dbReference type="NCBI Taxonomy" id="2871094"/>
    <lineage>
        <taxon>Bacteria</taxon>
        <taxon>Bacillati</taxon>
        <taxon>Actinomycetota</taxon>
        <taxon>Actinomycetes</taxon>
        <taxon>Mycobacteriales</taxon>
        <taxon>Mycobacteriaceae</taxon>
        <taxon>Mycobacterium</taxon>
    </lineage>
</organism>
<dbReference type="PROSITE" id="PS50110">
    <property type="entry name" value="RESPONSE_REGULATORY"/>
    <property type="match status" value="1"/>
</dbReference>
<dbReference type="SMART" id="SM00448">
    <property type="entry name" value="REC"/>
    <property type="match status" value="1"/>
</dbReference>
<dbReference type="Proteomes" id="UP001165663">
    <property type="component" value="Unassembled WGS sequence"/>
</dbReference>
<comment type="caution">
    <text evidence="7">The sequence shown here is derived from an EMBL/GenBank/DDBJ whole genome shotgun (WGS) entry which is preliminary data.</text>
</comment>
<reference evidence="7" key="1">
    <citation type="submission" date="2022-08" db="EMBL/GenBank/DDBJ databases">
        <title>Mycobacterium kiyosense sp. nov., scotochromogenic slow-glowing species isolated from respiratory specimens.</title>
        <authorList>
            <person name="Fukano H."/>
            <person name="Kazumi Y."/>
            <person name="Sakagami N."/>
            <person name="Ato M."/>
            <person name="Mitarai S."/>
            <person name="Hoshino Y."/>
        </authorList>
    </citation>
    <scope>NUCLEOTIDE SEQUENCE</scope>
    <source>
        <strain evidence="7">1413</strain>
        <strain evidence="6">SRL2020-028</strain>
    </source>
</reference>
<feature type="domain" description="Response regulatory" evidence="5">
    <location>
        <begin position="7"/>
        <end position="125"/>
    </location>
</feature>
<dbReference type="Gene3D" id="3.40.50.2300">
    <property type="match status" value="1"/>
</dbReference>
<feature type="modified residue" description="4-aspartylphosphate" evidence="3">
    <location>
        <position position="60"/>
    </location>
</feature>
<dbReference type="EMBL" id="BRXE01000102">
    <property type="protein sequence ID" value="GLB85844.1"/>
    <property type="molecule type" value="Genomic_DNA"/>
</dbReference>
<evidence type="ECO:0000259" key="5">
    <source>
        <dbReference type="PROSITE" id="PS50110"/>
    </source>
</evidence>
<dbReference type="SUPFAM" id="SSF46894">
    <property type="entry name" value="C-terminal effector domain of the bipartite response regulators"/>
    <property type="match status" value="1"/>
</dbReference>
<dbReference type="PANTHER" id="PTHR43214">
    <property type="entry name" value="TWO-COMPONENT RESPONSE REGULATOR"/>
    <property type="match status" value="1"/>
</dbReference>
<keyword evidence="2 7" id="KW-0238">DNA-binding</keyword>
<dbReference type="InterPro" id="IPR011006">
    <property type="entry name" value="CheY-like_superfamily"/>
</dbReference>
<feature type="domain" description="HTH luxR-type" evidence="4">
    <location>
        <begin position="147"/>
        <end position="212"/>
    </location>
</feature>